<dbReference type="Pfam" id="PF12773">
    <property type="entry name" value="DZR"/>
    <property type="match status" value="1"/>
</dbReference>
<gene>
    <name evidence="3" type="ORF">IQ247_14995</name>
</gene>
<evidence type="ECO:0000256" key="1">
    <source>
        <dbReference type="SAM" id="MobiDB-lite"/>
    </source>
</evidence>
<comment type="caution">
    <text evidence="3">The sequence shown here is derived from an EMBL/GenBank/DDBJ whole genome shotgun (WGS) entry which is preliminary data.</text>
</comment>
<dbReference type="InterPro" id="IPR025874">
    <property type="entry name" value="DZR"/>
</dbReference>
<dbReference type="SMART" id="SM00331">
    <property type="entry name" value="PP2C_SIG"/>
    <property type="match status" value="1"/>
</dbReference>
<feature type="domain" description="PPM-type phosphatase" evidence="2">
    <location>
        <begin position="401"/>
        <end position="659"/>
    </location>
</feature>
<dbReference type="RefSeq" id="WP_193921295.1">
    <property type="nucleotide sequence ID" value="NZ_JADEWL010000046.1"/>
</dbReference>
<dbReference type="GO" id="GO:0004722">
    <property type="term" value="F:protein serine/threonine phosphatase activity"/>
    <property type="evidence" value="ECO:0007669"/>
    <property type="project" value="InterPro"/>
</dbReference>
<dbReference type="InterPro" id="IPR015655">
    <property type="entry name" value="PP2C"/>
</dbReference>
<evidence type="ECO:0000313" key="3">
    <source>
        <dbReference type="EMBL" id="MBE9213957.1"/>
    </source>
</evidence>
<keyword evidence="4" id="KW-1185">Reference proteome</keyword>
<feature type="region of interest" description="Disordered" evidence="1">
    <location>
        <begin position="77"/>
        <end position="100"/>
    </location>
</feature>
<dbReference type="EMBL" id="JADEWL010000046">
    <property type="protein sequence ID" value="MBE9213957.1"/>
    <property type="molecule type" value="Genomic_DNA"/>
</dbReference>
<evidence type="ECO:0000313" key="4">
    <source>
        <dbReference type="Proteomes" id="UP000620559"/>
    </source>
</evidence>
<evidence type="ECO:0000259" key="2">
    <source>
        <dbReference type="PROSITE" id="PS51746"/>
    </source>
</evidence>
<organism evidence="3 4">
    <name type="scientific">Plectonema cf. radiosum LEGE 06105</name>
    <dbReference type="NCBI Taxonomy" id="945769"/>
    <lineage>
        <taxon>Bacteria</taxon>
        <taxon>Bacillati</taxon>
        <taxon>Cyanobacteriota</taxon>
        <taxon>Cyanophyceae</taxon>
        <taxon>Oscillatoriophycideae</taxon>
        <taxon>Oscillatoriales</taxon>
        <taxon>Microcoleaceae</taxon>
        <taxon>Plectonema</taxon>
    </lineage>
</organism>
<dbReference type="AlphaFoldDB" id="A0A8J7K3C4"/>
<accession>A0A8J7K3C4</accession>
<name>A0A8J7K3C4_9CYAN</name>
<feature type="compositionally biased region" description="Acidic residues" evidence="1">
    <location>
        <begin position="77"/>
        <end position="91"/>
    </location>
</feature>
<protein>
    <submittedName>
        <fullName evidence="3">Serine/threonine phosphatase</fullName>
    </submittedName>
</protein>
<dbReference type="InterPro" id="IPR001932">
    <property type="entry name" value="PPM-type_phosphatase-like_dom"/>
</dbReference>
<dbReference type="Gene3D" id="3.60.40.10">
    <property type="entry name" value="PPM-type phosphatase domain"/>
    <property type="match status" value="1"/>
</dbReference>
<dbReference type="Proteomes" id="UP000620559">
    <property type="component" value="Unassembled WGS sequence"/>
</dbReference>
<dbReference type="Pfam" id="PF13672">
    <property type="entry name" value="PP2C_2"/>
    <property type="match status" value="1"/>
</dbReference>
<dbReference type="SMART" id="SM00332">
    <property type="entry name" value="PP2Cc"/>
    <property type="match status" value="1"/>
</dbReference>
<dbReference type="PANTHER" id="PTHR47992">
    <property type="entry name" value="PROTEIN PHOSPHATASE"/>
    <property type="match status" value="1"/>
</dbReference>
<reference evidence="3" key="1">
    <citation type="submission" date="2020-10" db="EMBL/GenBank/DDBJ databases">
        <authorList>
            <person name="Castelo-Branco R."/>
            <person name="Eusebio N."/>
            <person name="Adriana R."/>
            <person name="Vieira A."/>
            <person name="Brugerolle De Fraissinette N."/>
            <person name="Rezende De Castro R."/>
            <person name="Schneider M.P."/>
            <person name="Vasconcelos V."/>
            <person name="Leao P.N."/>
        </authorList>
    </citation>
    <scope>NUCLEOTIDE SEQUENCE</scope>
    <source>
        <strain evidence="3">LEGE 06105</strain>
    </source>
</reference>
<proteinExistence type="predicted"/>
<dbReference type="PROSITE" id="PS51746">
    <property type="entry name" value="PPM_2"/>
    <property type="match status" value="1"/>
</dbReference>
<dbReference type="InterPro" id="IPR036457">
    <property type="entry name" value="PPM-type-like_dom_sf"/>
</dbReference>
<dbReference type="SUPFAM" id="SSF81606">
    <property type="entry name" value="PP2C-like"/>
    <property type="match status" value="1"/>
</dbReference>
<sequence length="673" mass="75619">MLICPQCNFENPNSNKFCQNCGASLTEKECQQCGVFLPLNAIQCHSCDTVCSEIWLAIAIKEGTEVVGIDEEETEEQAVQEQGEQTEELENTENLPQQTPNLFATGSYLDCEKRYQMLEPLPAFFENAVNAQASVKVIDCQPYQVSPIKAMLANPQFQESINPSVTKAQIPSLAKTYIALQPYLNLGIPYIHDAWQLGNMQVIVLEDRSDWVYLLELWQDDKITSLQITHYFYQMTQLWDLLEPFNCRQSLLDLTNLRVDEDQSLVLQRLCVDIRKKSESSPEQEELPTIKALGKIWQALFSQSQRTQFGQLLELLGNLESGKIATTEELRSHLQLISQELQGESKQSENNVENNLSIDCCEDEEISHPTILQLDELEQSPTKIDDTPTIVLPMQLASLENAGLTDVGKQRDHNEDYFGIETKIHKVDLPKSRVAGARGLYILCDGMGGHAGGEVASELAVSTLRQYFEEHWQSEGLPSEEVIREGVLQANQAIHEVNQQDARSGVGRMGTTLVLVLIQDTRVAVAHVGDSRLYRVTRKGGLEQITVDHEVGQREISRGVESSIAYSRPDAYQLTQALGPRDNNFIAPEVQFLEINEDSLFVLSSDGLSDNDLLEKYWQTNLLNLISSEANLEKGVRDLIELANQYNGHDNITVVLVRAKVRPNLDSQIIDNL</sequence>
<dbReference type="NCBIfam" id="NF011149">
    <property type="entry name" value="PRK14559.1"/>
    <property type="match status" value="1"/>
</dbReference>
<dbReference type="CDD" id="cd00143">
    <property type="entry name" value="PP2Cc"/>
    <property type="match status" value="1"/>
</dbReference>